<dbReference type="Proteomes" id="UP001314263">
    <property type="component" value="Unassembled WGS sequence"/>
</dbReference>
<feature type="region of interest" description="Disordered" evidence="1">
    <location>
        <begin position="340"/>
        <end position="359"/>
    </location>
</feature>
<name>A0AAV1I0D8_9CHLO</name>
<sequence>MKGPDVWTSETYKLLAPYQNKRPGRVLALNKGRWGLPDEKRGEFLQHYLAEREQYKFGLVLLKTETHPHVMDLDHLELASAVGPPVEVLKIILDVFTEALGDSAHLGTRVMLETRQDKRFHAVFPDLAVNERAGVALHRRHVQLLSEHHPAIKWRDIVDESVVKKNGLRMLGSYKYDDVRDERGKVKRFEFTTDTGVVKGFTKKACLEADGFYVPCAIDWETGVIEEQPITLEAIEARSLCRPDLSATDVVTVLGSDSNPQEPELTPKSHGRETTIPTGLDEDKAVVLGLLELLKTGRYVTTGLRLRRMARLQRMARHSHSTEEQLWRAVQRCLGEVLTSESEVRPREGPRGVGRGGAG</sequence>
<dbReference type="InterPro" id="IPR056443">
    <property type="entry name" value="AEP_C962R"/>
</dbReference>
<gene>
    <name evidence="3" type="ORF">CVIRNUC_003694</name>
</gene>
<evidence type="ECO:0000256" key="1">
    <source>
        <dbReference type="SAM" id="MobiDB-lite"/>
    </source>
</evidence>
<feature type="region of interest" description="Disordered" evidence="1">
    <location>
        <begin position="254"/>
        <end position="277"/>
    </location>
</feature>
<organism evidence="3 4">
    <name type="scientific">Coccomyxa viridis</name>
    <dbReference type="NCBI Taxonomy" id="1274662"/>
    <lineage>
        <taxon>Eukaryota</taxon>
        <taxon>Viridiplantae</taxon>
        <taxon>Chlorophyta</taxon>
        <taxon>core chlorophytes</taxon>
        <taxon>Trebouxiophyceae</taxon>
        <taxon>Trebouxiophyceae incertae sedis</taxon>
        <taxon>Coccomyxaceae</taxon>
        <taxon>Coccomyxa</taxon>
    </lineage>
</organism>
<accession>A0AAV1I0D8</accession>
<evidence type="ECO:0000313" key="3">
    <source>
        <dbReference type="EMBL" id="CAK0769702.1"/>
    </source>
</evidence>
<feature type="domain" description="C962R-like N-terminal AEP" evidence="2">
    <location>
        <begin position="30"/>
        <end position="177"/>
    </location>
</feature>
<evidence type="ECO:0000259" key="2">
    <source>
        <dbReference type="Pfam" id="PF23162"/>
    </source>
</evidence>
<keyword evidence="4" id="KW-1185">Reference proteome</keyword>
<comment type="caution">
    <text evidence="3">The sequence shown here is derived from an EMBL/GenBank/DDBJ whole genome shotgun (WGS) entry which is preliminary data.</text>
</comment>
<proteinExistence type="predicted"/>
<dbReference type="AlphaFoldDB" id="A0AAV1I0D8"/>
<protein>
    <recommendedName>
        <fullName evidence="2">C962R-like N-terminal AEP domain-containing protein</fullName>
    </recommendedName>
</protein>
<evidence type="ECO:0000313" key="4">
    <source>
        <dbReference type="Proteomes" id="UP001314263"/>
    </source>
</evidence>
<reference evidence="3 4" key="1">
    <citation type="submission" date="2023-10" db="EMBL/GenBank/DDBJ databases">
        <authorList>
            <person name="Maclean D."/>
            <person name="Macfadyen A."/>
        </authorList>
    </citation>
    <scope>NUCLEOTIDE SEQUENCE [LARGE SCALE GENOMIC DNA]</scope>
</reference>
<dbReference type="EMBL" id="CAUYUE010000004">
    <property type="protein sequence ID" value="CAK0769702.1"/>
    <property type="molecule type" value="Genomic_DNA"/>
</dbReference>
<dbReference type="Pfam" id="PF23162">
    <property type="entry name" value="AEP_C962R"/>
    <property type="match status" value="1"/>
</dbReference>